<proteinExistence type="predicted"/>
<dbReference type="PANTHER" id="PTHR13061:SF29">
    <property type="entry name" value="GAMMA CARBONIC ANHYDRASE-LIKE 1, MITOCHONDRIAL-RELATED"/>
    <property type="match status" value="1"/>
</dbReference>
<dbReference type="InterPro" id="IPR050484">
    <property type="entry name" value="Transf_Hexapept/Carb_Anhydrase"/>
</dbReference>
<dbReference type="PANTHER" id="PTHR13061">
    <property type="entry name" value="DYNACTIN SUBUNIT P25"/>
    <property type="match status" value="1"/>
</dbReference>
<dbReference type="InterPro" id="IPR001451">
    <property type="entry name" value="Hexapep"/>
</dbReference>
<comment type="caution">
    <text evidence="1">The sequence shown here is derived from an EMBL/GenBank/DDBJ whole genome shotgun (WGS) entry which is preliminary data.</text>
</comment>
<protein>
    <recommendedName>
        <fullName evidence="2">Gamma carbonic anhydrase family protein</fullName>
    </recommendedName>
</protein>
<dbReference type="EMBL" id="LAZR01000102">
    <property type="protein sequence ID" value="KKN91526.1"/>
    <property type="molecule type" value="Genomic_DNA"/>
</dbReference>
<organism evidence="1">
    <name type="scientific">marine sediment metagenome</name>
    <dbReference type="NCBI Taxonomy" id="412755"/>
    <lineage>
        <taxon>unclassified sequences</taxon>
        <taxon>metagenomes</taxon>
        <taxon>ecological metagenomes</taxon>
    </lineage>
</organism>
<dbReference type="InterPro" id="IPR011004">
    <property type="entry name" value="Trimer_LpxA-like_sf"/>
</dbReference>
<dbReference type="InterPro" id="IPR047324">
    <property type="entry name" value="LbH_gamma_CA-like"/>
</dbReference>
<gene>
    <name evidence="1" type="ORF">LCGC14_0216350</name>
</gene>
<evidence type="ECO:0000313" key="1">
    <source>
        <dbReference type="EMBL" id="KKN91526.1"/>
    </source>
</evidence>
<sequence>MPLYALDGDRPETSPESEFFVAPGAHVIGRVRLGKNANIWFGSVLRGDNEWMTIGENTNIQDNCTLHSDPGFPLTIGAGCTIGHGAIVHGCTIGANSLIGMGATVLNGARIGKNSIVGANALVTEGKEFPDNSLIVGAPAKVARTLDDAAVAGLKAAAEHYVANARRFAKGLERVDPE</sequence>
<dbReference type="Pfam" id="PF00132">
    <property type="entry name" value="Hexapep"/>
    <property type="match status" value="1"/>
</dbReference>
<accession>A0A0F9WYJ8</accession>
<dbReference type="Gene3D" id="2.160.10.10">
    <property type="entry name" value="Hexapeptide repeat proteins"/>
    <property type="match status" value="1"/>
</dbReference>
<reference evidence="1" key="1">
    <citation type="journal article" date="2015" name="Nature">
        <title>Complex archaea that bridge the gap between prokaryotes and eukaryotes.</title>
        <authorList>
            <person name="Spang A."/>
            <person name="Saw J.H."/>
            <person name="Jorgensen S.L."/>
            <person name="Zaremba-Niedzwiedzka K."/>
            <person name="Martijn J."/>
            <person name="Lind A.E."/>
            <person name="van Eijk R."/>
            <person name="Schleper C."/>
            <person name="Guy L."/>
            <person name="Ettema T.J."/>
        </authorList>
    </citation>
    <scope>NUCLEOTIDE SEQUENCE</scope>
</reference>
<evidence type="ECO:0008006" key="2">
    <source>
        <dbReference type="Google" id="ProtNLM"/>
    </source>
</evidence>
<dbReference type="SUPFAM" id="SSF51161">
    <property type="entry name" value="Trimeric LpxA-like enzymes"/>
    <property type="match status" value="1"/>
</dbReference>
<dbReference type="AlphaFoldDB" id="A0A0F9WYJ8"/>
<name>A0A0F9WYJ8_9ZZZZ</name>
<dbReference type="CDD" id="cd04645">
    <property type="entry name" value="LbH_gamma_CA_like"/>
    <property type="match status" value="1"/>
</dbReference>